<dbReference type="GO" id="GO:0016987">
    <property type="term" value="F:sigma factor activity"/>
    <property type="evidence" value="ECO:0007669"/>
    <property type="project" value="UniProtKB-KW"/>
</dbReference>
<dbReference type="Pfam" id="PF04542">
    <property type="entry name" value="Sigma70_r2"/>
    <property type="match status" value="1"/>
</dbReference>
<dbReference type="InterPro" id="IPR007627">
    <property type="entry name" value="RNA_pol_sigma70_r2"/>
</dbReference>
<dbReference type="InterPro" id="IPR013249">
    <property type="entry name" value="RNA_pol_sigma70_r4_t2"/>
</dbReference>
<name>A0AAN1WIU4_9GAMM</name>
<protein>
    <submittedName>
        <fullName evidence="8">RNA polymerase sigma-70 factor, ECF subfamily</fullName>
    </submittedName>
</protein>
<organism evidence="8 9">
    <name type="scientific">Marinagarivorans cellulosilyticus</name>
    <dbReference type="NCBI Taxonomy" id="2721545"/>
    <lineage>
        <taxon>Bacteria</taxon>
        <taxon>Pseudomonadati</taxon>
        <taxon>Pseudomonadota</taxon>
        <taxon>Gammaproteobacteria</taxon>
        <taxon>Cellvibrionales</taxon>
        <taxon>Cellvibrionaceae</taxon>
        <taxon>Marinagarivorans</taxon>
    </lineage>
</organism>
<dbReference type="InterPro" id="IPR039425">
    <property type="entry name" value="RNA_pol_sigma-70-like"/>
</dbReference>
<reference evidence="8 9" key="1">
    <citation type="journal article" date="2022" name="IScience">
        <title>An ultrasensitive nanofiber-based assay for enzymatic hydrolysis and deep-sea microbial degradation of cellulose.</title>
        <authorList>
            <person name="Tsudome M."/>
            <person name="Tachioka M."/>
            <person name="Miyazaki M."/>
            <person name="Uchimura K."/>
            <person name="Tsuda M."/>
            <person name="Takaki Y."/>
            <person name="Deguchi S."/>
        </authorList>
    </citation>
    <scope>NUCLEOTIDE SEQUENCE [LARGE SCALE GENOMIC DNA]</scope>
    <source>
        <strain evidence="8 9">GE09</strain>
    </source>
</reference>
<evidence type="ECO:0000313" key="8">
    <source>
        <dbReference type="EMBL" id="BCD98438.1"/>
    </source>
</evidence>
<dbReference type="Gene3D" id="1.10.1740.10">
    <property type="match status" value="1"/>
</dbReference>
<dbReference type="KEGG" id="marq:MARGE09_P2639"/>
<evidence type="ECO:0000256" key="3">
    <source>
        <dbReference type="ARBA" id="ARBA00023082"/>
    </source>
</evidence>
<dbReference type="RefSeq" id="WP_236982767.1">
    <property type="nucleotide sequence ID" value="NZ_AP023086.1"/>
</dbReference>
<feature type="domain" description="RNA polymerase sigma factor 70 region 4 type 2" evidence="7">
    <location>
        <begin position="143"/>
        <end position="194"/>
    </location>
</feature>
<accession>A0AAN1WIU4</accession>
<feature type="compositionally biased region" description="Basic residues" evidence="5">
    <location>
        <begin position="1"/>
        <end position="11"/>
    </location>
</feature>
<dbReference type="GO" id="GO:0006352">
    <property type="term" value="P:DNA-templated transcription initiation"/>
    <property type="evidence" value="ECO:0007669"/>
    <property type="project" value="InterPro"/>
</dbReference>
<keyword evidence="4" id="KW-0804">Transcription</keyword>
<dbReference type="NCBIfam" id="TIGR02937">
    <property type="entry name" value="sigma70-ECF"/>
    <property type="match status" value="1"/>
</dbReference>
<evidence type="ECO:0000313" key="9">
    <source>
        <dbReference type="Proteomes" id="UP001320119"/>
    </source>
</evidence>
<evidence type="ECO:0000256" key="5">
    <source>
        <dbReference type="SAM" id="MobiDB-lite"/>
    </source>
</evidence>
<feature type="domain" description="RNA polymerase sigma-70 region 2" evidence="6">
    <location>
        <begin position="46"/>
        <end position="107"/>
    </location>
</feature>
<dbReference type="SUPFAM" id="SSF88659">
    <property type="entry name" value="Sigma3 and sigma4 domains of RNA polymerase sigma factors"/>
    <property type="match status" value="1"/>
</dbReference>
<dbReference type="GO" id="GO:0003677">
    <property type="term" value="F:DNA binding"/>
    <property type="evidence" value="ECO:0007669"/>
    <property type="project" value="InterPro"/>
</dbReference>
<dbReference type="InterPro" id="IPR013325">
    <property type="entry name" value="RNA_pol_sigma_r2"/>
</dbReference>
<keyword evidence="9" id="KW-1185">Reference proteome</keyword>
<dbReference type="Proteomes" id="UP001320119">
    <property type="component" value="Chromosome"/>
</dbReference>
<evidence type="ECO:0000256" key="1">
    <source>
        <dbReference type="ARBA" id="ARBA00010641"/>
    </source>
</evidence>
<dbReference type="Pfam" id="PF08281">
    <property type="entry name" value="Sigma70_r4_2"/>
    <property type="match status" value="1"/>
</dbReference>
<dbReference type="SUPFAM" id="SSF88946">
    <property type="entry name" value="Sigma2 domain of RNA polymerase sigma factors"/>
    <property type="match status" value="1"/>
</dbReference>
<dbReference type="InterPro" id="IPR036388">
    <property type="entry name" value="WH-like_DNA-bd_sf"/>
</dbReference>
<proteinExistence type="inferred from homology"/>
<dbReference type="InterPro" id="IPR013324">
    <property type="entry name" value="RNA_pol_sigma_r3/r4-like"/>
</dbReference>
<evidence type="ECO:0000259" key="7">
    <source>
        <dbReference type="Pfam" id="PF08281"/>
    </source>
</evidence>
<feature type="region of interest" description="Disordered" evidence="5">
    <location>
        <begin position="1"/>
        <end position="35"/>
    </location>
</feature>
<sequence length="218" mass="24501">MNTTKNNKKHERNNASAASNKSGATARNPKTHAQAKPHFAEVFLKALPSLRKVVTRIMLSNQDTDDLLQEAFVRGLSASKRSDIHSLEDYLFVVARNLALKERTKHQNNLGNVLSELESELDTLESPAPSPEESVYNRNRFNAFIQAANTLPEQCQRAFLLKHVHGCSQKEIAKIMKITESTVEKHIAKGLRRCANELEKLDYLKQRKASTRALAAEV</sequence>
<dbReference type="Gene3D" id="1.10.10.10">
    <property type="entry name" value="Winged helix-like DNA-binding domain superfamily/Winged helix DNA-binding domain"/>
    <property type="match status" value="1"/>
</dbReference>
<dbReference type="EMBL" id="AP023086">
    <property type="protein sequence ID" value="BCD98438.1"/>
    <property type="molecule type" value="Genomic_DNA"/>
</dbReference>
<evidence type="ECO:0000256" key="4">
    <source>
        <dbReference type="ARBA" id="ARBA00023163"/>
    </source>
</evidence>
<evidence type="ECO:0000259" key="6">
    <source>
        <dbReference type="Pfam" id="PF04542"/>
    </source>
</evidence>
<dbReference type="PANTHER" id="PTHR43133:SF63">
    <property type="entry name" value="RNA POLYMERASE SIGMA FACTOR FECI-RELATED"/>
    <property type="match status" value="1"/>
</dbReference>
<keyword evidence="2" id="KW-0805">Transcription regulation</keyword>
<feature type="compositionally biased region" description="Low complexity" evidence="5">
    <location>
        <begin position="14"/>
        <end position="26"/>
    </location>
</feature>
<comment type="similarity">
    <text evidence="1">Belongs to the sigma-70 factor family. ECF subfamily.</text>
</comment>
<dbReference type="InterPro" id="IPR014284">
    <property type="entry name" value="RNA_pol_sigma-70_dom"/>
</dbReference>
<evidence type="ECO:0000256" key="2">
    <source>
        <dbReference type="ARBA" id="ARBA00023015"/>
    </source>
</evidence>
<gene>
    <name evidence="8" type="ORF">MARGE09_P2639</name>
</gene>
<keyword evidence="3" id="KW-0731">Sigma factor</keyword>
<dbReference type="AlphaFoldDB" id="A0AAN1WIU4"/>
<dbReference type="PANTHER" id="PTHR43133">
    <property type="entry name" value="RNA POLYMERASE ECF-TYPE SIGMA FACTO"/>
    <property type="match status" value="1"/>
</dbReference>